<sequence length="188" mass="21349">MSRTIPELALPFLNFLTIPAGGRLTRVRFRVNQTHIHGGSSVESGFEPGALRLRSQDVTIKQPRTFFFTFEATMGNKKEPHHFQLLWTNMTSPDRVIHDRCTRFKSIHYESLRSPHSPISSLNHVYSKSPPPNKSIPPVLIYGPAVQMERWISGPVGYPTFCSNFDPLFTLTTCCGMVRLNMLGMERS</sequence>
<gene>
    <name evidence="1" type="ORF">AVEN_12653_1</name>
</gene>
<accession>A0A4Y2AB00</accession>
<name>A0A4Y2AB00_ARAVE</name>
<evidence type="ECO:0000313" key="1">
    <source>
        <dbReference type="EMBL" id="GBL76992.1"/>
    </source>
</evidence>
<proteinExistence type="predicted"/>
<dbReference type="EMBL" id="BGPR01000011">
    <property type="protein sequence ID" value="GBL76992.1"/>
    <property type="molecule type" value="Genomic_DNA"/>
</dbReference>
<dbReference type="AlphaFoldDB" id="A0A4Y2AB00"/>
<organism evidence="1 2">
    <name type="scientific">Araneus ventricosus</name>
    <name type="common">Orbweaver spider</name>
    <name type="synonym">Epeira ventricosa</name>
    <dbReference type="NCBI Taxonomy" id="182803"/>
    <lineage>
        <taxon>Eukaryota</taxon>
        <taxon>Metazoa</taxon>
        <taxon>Ecdysozoa</taxon>
        <taxon>Arthropoda</taxon>
        <taxon>Chelicerata</taxon>
        <taxon>Arachnida</taxon>
        <taxon>Araneae</taxon>
        <taxon>Araneomorphae</taxon>
        <taxon>Entelegynae</taxon>
        <taxon>Araneoidea</taxon>
        <taxon>Araneidae</taxon>
        <taxon>Araneus</taxon>
    </lineage>
</organism>
<dbReference type="Proteomes" id="UP000499080">
    <property type="component" value="Unassembled WGS sequence"/>
</dbReference>
<reference evidence="1 2" key="1">
    <citation type="journal article" date="2019" name="Sci. Rep.">
        <title>Orb-weaving spider Araneus ventricosus genome elucidates the spidroin gene catalogue.</title>
        <authorList>
            <person name="Kono N."/>
            <person name="Nakamura H."/>
            <person name="Ohtoshi R."/>
            <person name="Moran D.A.P."/>
            <person name="Shinohara A."/>
            <person name="Yoshida Y."/>
            <person name="Fujiwara M."/>
            <person name="Mori M."/>
            <person name="Tomita M."/>
            <person name="Arakawa K."/>
        </authorList>
    </citation>
    <scope>NUCLEOTIDE SEQUENCE [LARGE SCALE GENOMIC DNA]</scope>
</reference>
<keyword evidence="2" id="KW-1185">Reference proteome</keyword>
<evidence type="ECO:0000313" key="2">
    <source>
        <dbReference type="Proteomes" id="UP000499080"/>
    </source>
</evidence>
<protein>
    <submittedName>
        <fullName evidence="1">Uncharacterized protein</fullName>
    </submittedName>
</protein>
<comment type="caution">
    <text evidence="1">The sequence shown here is derived from an EMBL/GenBank/DDBJ whole genome shotgun (WGS) entry which is preliminary data.</text>
</comment>